<dbReference type="GO" id="GO:0005615">
    <property type="term" value="C:extracellular space"/>
    <property type="evidence" value="ECO:0007669"/>
    <property type="project" value="TreeGrafter"/>
</dbReference>
<evidence type="ECO:0000259" key="7">
    <source>
        <dbReference type="PROSITE" id="PS51406"/>
    </source>
</evidence>
<dbReference type="PROSITE" id="PS00514">
    <property type="entry name" value="FIBRINOGEN_C_1"/>
    <property type="match status" value="1"/>
</dbReference>
<sequence>MTMASSRFQIIGVVLFVVALGALEAYQWDGGPKDKAKITTCVGGTASFPWSIVVGRDGDTILNLAWWFQASGKEKSQIATWQNGHFYATDTESLTFLPNAGLSLHDARPQDSGDYSVQVQLRRADSSFISVGRTVTLSVTDRSPATQDGALHVTLGDAVKDDVTEDWTLLLRCGHFVNLGHPPVDVVWTTPSGEVRNSSSEDNGTFVLSVSSVNKGNYSCQLTPSSPAARCLTATSPLTAAAQLYVDDKDVRLSSLEARQRELEQVNKNQANLLQHLAMQFSQQNGTMAGVMQVNTDQAKLLQRQAKLLQRQAMQISQQNGTMAGVMQVNKNQANLLQHLAMQFSQQNGTMAGVMQVNTDQAKLLQRQAKLLQRQAMQISQQNGTIGELKASLLNQTTALNKTVNYVLGRINPANCVDWLKLDPRSAIRTVYISREPITVYCDQTTDNGGWIVFQRRQDASVDFYRNWTEYRNGFGDLEGNFWLGLDKLHRLSTSQRYEMRVDLHMWNGTKGSATYSGFYVDDVSQNFVLHYDNFTGGNAGDSMSMHLDQQFSTKERDNDKSWRHCAKHYHGAWWYWSCFYSNLNGDYKNSSSNPNKDGMGWETFGSRYYSMKFTEMKIRPI</sequence>
<keyword evidence="2" id="KW-0272">Extracellular matrix</keyword>
<evidence type="ECO:0000256" key="1">
    <source>
        <dbReference type="ARBA" id="ARBA00004498"/>
    </source>
</evidence>
<dbReference type="CDD" id="cd00087">
    <property type="entry name" value="FReD"/>
    <property type="match status" value="1"/>
</dbReference>
<dbReference type="SUPFAM" id="SSF48726">
    <property type="entry name" value="Immunoglobulin"/>
    <property type="match status" value="1"/>
</dbReference>
<dbReference type="SMART" id="SM00186">
    <property type="entry name" value="FBG"/>
    <property type="match status" value="1"/>
</dbReference>
<protein>
    <recommendedName>
        <fullName evidence="10">VIgL family fibrinogen-related protein 3</fullName>
    </recommendedName>
</protein>
<dbReference type="InterPro" id="IPR007110">
    <property type="entry name" value="Ig-like_dom"/>
</dbReference>
<evidence type="ECO:0000259" key="6">
    <source>
        <dbReference type="PROSITE" id="PS50835"/>
    </source>
</evidence>
<comment type="caution">
    <text evidence="8">The sequence shown here is derived from an EMBL/GenBank/DDBJ whole genome shotgun (WGS) entry which is preliminary data.</text>
</comment>
<keyword evidence="2" id="KW-0964">Secreted</keyword>
<feature type="coiled-coil region" evidence="4">
    <location>
        <begin position="253"/>
        <end position="319"/>
    </location>
</feature>
<evidence type="ECO:0000313" key="8">
    <source>
        <dbReference type="EMBL" id="KAK7090939.1"/>
    </source>
</evidence>
<organism evidence="8 9">
    <name type="scientific">Littorina saxatilis</name>
    <dbReference type="NCBI Taxonomy" id="31220"/>
    <lineage>
        <taxon>Eukaryota</taxon>
        <taxon>Metazoa</taxon>
        <taxon>Spiralia</taxon>
        <taxon>Lophotrochozoa</taxon>
        <taxon>Mollusca</taxon>
        <taxon>Gastropoda</taxon>
        <taxon>Caenogastropoda</taxon>
        <taxon>Littorinimorpha</taxon>
        <taxon>Littorinoidea</taxon>
        <taxon>Littorinidae</taxon>
        <taxon>Littorina</taxon>
    </lineage>
</organism>
<gene>
    <name evidence="8" type="ORF">V1264_010674</name>
</gene>
<feature type="coiled-coil region" evidence="4">
    <location>
        <begin position="355"/>
        <end position="382"/>
    </location>
</feature>
<keyword evidence="4" id="KW-0175">Coiled coil</keyword>
<dbReference type="InterPro" id="IPR036056">
    <property type="entry name" value="Fibrinogen-like_C"/>
</dbReference>
<evidence type="ECO:0000313" key="9">
    <source>
        <dbReference type="Proteomes" id="UP001374579"/>
    </source>
</evidence>
<keyword evidence="3" id="KW-1015">Disulfide bond</keyword>
<dbReference type="InterPro" id="IPR002181">
    <property type="entry name" value="Fibrinogen_a/b/g_C_dom"/>
</dbReference>
<dbReference type="PROSITE" id="PS50835">
    <property type="entry name" value="IG_LIKE"/>
    <property type="match status" value="1"/>
</dbReference>
<feature type="domain" description="Ig-like" evidence="6">
    <location>
        <begin position="144"/>
        <end position="233"/>
    </location>
</feature>
<dbReference type="EMBL" id="JBAMIC010000024">
    <property type="protein sequence ID" value="KAK7090939.1"/>
    <property type="molecule type" value="Genomic_DNA"/>
</dbReference>
<evidence type="ECO:0000256" key="2">
    <source>
        <dbReference type="ARBA" id="ARBA00022530"/>
    </source>
</evidence>
<dbReference type="AlphaFoldDB" id="A0AAN9AQL4"/>
<feature type="domain" description="Fibrinogen C-terminal" evidence="7">
    <location>
        <begin position="407"/>
        <end position="622"/>
    </location>
</feature>
<dbReference type="PROSITE" id="PS51406">
    <property type="entry name" value="FIBRINOGEN_C_2"/>
    <property type="match status" value="1"/>
</dbReference>
<keyword evidence="9" id="KW-1185">Reference proteome</keyword>
<proteinExistence type="predicted"/>
<comment type="subcellular location">
    <subcellularLocation>
        <location evidence="1">Secreted</location>
        <location evidence="1">Extracellular space</location>
        <location evidence="1">Extracellular matrix</location>
    </subcellularLocation>
</comment>
<name>A0AAN9AQL4_9CAEN</name>
<dbReference type="InterPro" id="IPR050373">
    <property type="entry name" value="Fibrinogen_C-term_domain"/>
</dbReference>
<dbReference type="InterPro" id="IPR020837">
    <property type="entry name" value="Fibrinogen_CS"/>
</dbReference>
<dbReference type="PANTHER" id="PTHR19143">
    <property type="entry name" value="FIBRINOGEN/TENASCIN/ANGIOPOEITIN"/>
    <property type="match status" value="1"/>
</dbReference>
<dbReference type="SUPFAM" id="SSF56496">
    <property type="entry name" value="Fibrinogen C-terminal domain-like"/>
    <property type="match status" value="1"/>
</dbReference>
<accession>A0AAN9AQL4</accession>
<evidence type="ECO:0008006" key="10">
    <source>
        <dbReference type="Google" id="ProtNLM"/>
    </source>
</evidence>
<dbReference type="InterPro" id="IPR014716">
    <property type="entry name" value="Fibrinogen_a/b/g_C_1"/>
</dbReference>
<evidence type="ECO:0000256" key="5">
    <source>
        <dbReference type="SAM" id="SignalP"/>
    </source>
</evidence>
<evidence type="ECO:0000256" key="4">
    <source>
        <dbReference type="SAM" id="Coils"/>
    </source>
</evidence>
<dbReference type="Proteomes" id="UP001374579">
    <property type="component" value="Unassembled WGS sequence"/>
</dbReference>
<feature type="chain" id="PRO_5042970426" description="VIgL family fibrinogen-related protein 3" evidence="5">
    <location>
        <begin position="26"/>
        <end position="622"/>
    </location>
</feature>
<dbReference type="Gene3D" id="2.60.40.10">
    <property type="entry name" value="Immunoglobulins"/>
    <property type="match status" value="1"/>
</dbReference>
<dbReference type="InterPro" id="IPR036179">
    <property type="entry name" value="Ig-like_dom_sf"/>
</dbReference>
<reference evidence="8 9" key="1">
    <citation type="submission" date="2024-02" db="EMBL/GenBank/DDBJ databases">
        <title>Chromosome-scale genome assembly of the rough periwinkle Littorina saxatilis.</title>
        <authorList>
            <person name="De Jode A."/>
            <person name="Faria R."/>
            <person name="Formenti G."/>
            <person name="Sims Y."/>
            <person name="Smith T.P."/>
            <person name="Tracey A."/>
            <person name="Wood J.M.D."/>
            <person name="Zagrodzka Z.B."/>
            <person name="Johannesson K."/>
            <person name="Butlin R.K."/>
            <person name="Leder E.H."/>
        </authorList>
    </citation>
    <scope>NUCLEOTIDE SEQUENCE [LARGE SCALE GENOMIC DNA]</scope>
    <source>
        <strain evidence="8">Snail1</strain>
        <tissue evidence="8">Muscle</tissue>
    </source>
</reference>
<dbReference type="InterPro" id="IPR013783">
    <property type="entry name" value="Ig-like_fold"/>
</dbReference>
<dbReference type="Pfam" id="PF00147">
    <property type="entry name" value="Fibrinogen_C"/>
    <property type="match status" value="1"/>
</dbReference>
<keyword evidence="5" id="KW-0732">Signal</keyword>
<evidence type="ECO:0000256" key="3">
    <source>
        <dbReference type="ARBA" id="ARBA00023157"/>
    </source>
</evidence>
<feature type="signal peptide" evidence="5">
    <location>
        <begin position="1"/>
        <end position="25"/>
    </location>
</feature>
<dbReference type="Gene3D" id="3.90.215.10">
    <property type="entry name" value="Gamma Fibrinogen, chain A, domain 1"/>
    <property type="match status" value="1"/>
</dbReference>